<sequence length="160" mass="18813">MNDKESTFKDIIDAYITYLQVTVVNPAMDRALSILQKFAFDAQKGKIVKDKLRFGAPWKHPLCKDDPYLRSEWAKLHLMDFNQYLVSAEFGVYLSISCFSRSRCEDFNHHHFLVFYSTPTHKGVPLNKSSSPRGWKKKEKNTKMMTMTIMVDVFYYFEQC</sequence>
<name>A0A9R1V7I5_LACSA</name>
<evidence type="ECO:0000313" key="1">
    <source>
        <dbReference type="EMBL" id="KAJ0200339.1"/>
    </source>
</evidence>
<keyword evidence="2" id="KW-1185">Reference proteome</keyword>
<dbReference type="PANTHER" id="PTHR36017:SF1">
    <property type="entry name" value="EMBRYO DEFECTIVE 1381"/>
    <property type="match status" value="1"/>
</dbReference>
<gene>
    <name evidence="1" type="ORF">LSAT_V11C600336710</name>
</gene>
<dbReference type="EMBL" id="NBSK02000006">
    <property type="protein sequence ID" value="KAJ0200339.1"/>
    <property type="molecule type" value="Genomic_DNA"/>
</dbReference>
<evidence type="ECO:0000313" key="2">
    <source>
        <dbReference type="Proteomes" id="UP000235145"/>
    </source>
</evidence>
<dbReference type="Proteomes" id="UP000235145">
    <property type="component" value="Unassembled WGS sequence"/>
</dbReference>
<proteinExistence type="predicted"/>
<protein>
    <submittedName>
        <fullName evidence="1">Uncharacterized protein</fullName>
    </submittedName>
</protein>
<reference evidence="1 2" key="1">
    <citation type="journal article" date="2017" name="Nat. Commun.">
        <title>Genome assembly with in vitro proximity ligation data and whole-genome triplication in lettuce.</title>
        <authorList>
            <person name="Reyes-Chin-Wo S."/>
            <person name="Wang Z."/>
            <person name="Yang X."/>
            <person name="Kozik A."/>
            <person name="Arikit S."/>
            <person name="Song C."/>
            <person name="Xia L."/>
            <person name="Froenicke L."/>
            <person name="Lavelle D.O."/>
            <person name="Truco M.J."/>
            <person name="Xia R."/>
            <person name="Zhu S."/>
            <person name="Xu C."/>
            <person name="Xu H."/>
            <person name="Xu X."/>
            <person name="Cox K."/>
            <person name="Korf I."/>
            <person name="Meyers B.C."/>
            <person name="Michelmore R.W."/>
        </authorList>
    </citation>
    <scope>NUCLEOTIDE SEQUENCE [LARGE SCALE GENOMIC DNA]</scope>
    <source>
        <strain evidence="2">cv. Salinas</strain>
        <tissue evidence="1">Seedlings</tissue>
    </source>
</reference>
<accession>A0A9R1V7I5</accession>
<dbReference type="AlphaFoldDB" id="A0A9R1V7I5"/>
<dbReference type="PANTHER" id="PTHR36017">
    <property type="entry name" value="EMBRYO DEFECTIVE 1381"/>
    <property type="match status" value="1"/>
</dbReference>
<comment type="caution">
    <text evidence="1">The sequence shown here is derived from an EMBL/GenBank/DDBJ whole genome shotgun (WGS) entry which is preliminary data.</text>
</comment>
<organism evidence="1 2">
    <name type="scientific">Lactuca sativa</name>
    <name type="common">Garden lettuce</name>
    <dbReference type="NCBI Taxonomy" id="4236"/>
    <lineage>
        <taxon>Eukaryota</taxon>
        <taxon>Viridiplantae</taxon>
        <taxon>Streptophyta</taxon>
        <taxon>Embryophyta</taxon>
        <taxon>Tracheophyta</taxon>
        <taxon>Spermatophyta</taxon>
        <taxon>Magnoliopsida</taxon>
        <taxon>eudicotyledons</taxon>
        <taxon>Gunneridae</taxon>
        <taxon>Pentapetalae</taxon>
        <taxon>asterids</taxon>
        <taxon>campanulids</taxon>
        <taxon>Asterales</taxon>
        <taxon>Asteraceae</taxon>
        <taxon>Cichorioideae</taxon>
        <taxon>Cichorieae</taxon>
        <taxon>Lactucinae</taxon>
        <taxon>Lactuca</taxon>
    </lineage>
</organism>